<dbReference type="Ensembl" id="ENSCAFT00845023225.1">
    <property type="protein sequence ID" value="ENSCAFP00845018217.1"/>
    <property type="gene ID" value="ENSCAFG00845013045.1"/>
</dbReference>
<dbReference type="Proteomes" id="UP000805418">
    <property type="component" value="Chromosome 10"/>
</dbReference>
<proteinExistence type="predicted"/>
<keyword evidence="3" id="KW-1185">Reference proteome</keyword>
<protein>
    <submittedName>
        <fullName evidence="2">Uncharacterized protein</fullName>
    </submittedName>
</protein>
<dbReference type="AlphaFoldDB" id="A0A8I3NKK6"/>
<accession>A0A8I3NKK6</accession>
<reference evidence="2" key="3">
    <citation type="submission" date="2025-09" db="UniProtKB">
        <authorList>
            <consortium name="Ensembl"/>
        </authorList>
    </citation>
    <scope>IDENTIFICATION</scope>
    <source>
        <strain evidence="2">Boxer</strain>
    </source>
</reference>
<feature type="compositionally biased region" description="Basic and acidic residues" evidence="1">
    <location>
        <begin position="1"/>
        <end position="11"/>
    </location>
</feature>
<evidence type="ECO:0000256" key="1">
    <source>
        <dbReference type="SAM" id="MobiDB-lite"/>
    </source>
</evidence>
<name>A0A8I3NKK6_CANLF</name>
<organism evidence="2 3">
    <name type="scientific">Canis lupus familiaris</name>
    <name type="common">Dog</name>
    <name type="synonym">Canis familiaris</name>
    <dbReference type="NCBI Taxonomy" id="9615"/>
    <lineage>
        <taxon>Eukaryota</taxon>
        <taxon>Metazoa</taxon>
        <taxon>Chordata</taxon>
        <taxon>Craniata</taxon>
        <taxon>Vertebrata</taxon>
        <taxon>Euteleostomi</taxon>
        <taxon>Mammalia</taxon>
        <taxon>Eutheria</taxon>
        <taxon>Laurasiatheria</taxon>
        <taxon>Carnivora</taxon>
        <taxon>Caniformia</taxon>
        <taxon>Canidae</taxon>
        <taxon>Canis</taxon>
    </lineage>
</organism>
<reference evidence="2" key="1">
    <citation type="submission" date="2020-03" db="EMBL/GenBank/DDBJ databases">
        <title>Long-read based genome assembly of a Labrador retriever dog.</title>
        <authorList>
            <person name="Eory L."/>
            <person name="Zhang W."/>
            <person name="Schoenebeck J."/>
        </authorList>
    </citation>
    <scope>NUCLEOTIDE SEQUENCE [LARGE SCALE GENOMIC DNA]</scope>
    <source>
        <strain evidence="2">Labrador retriever</strain>
    </source>
</reference>
<feature type="compositionally biased region" description="Low complexity" evidence="1">
    <location>
        <begin position="52"/>
        <end position="63"/>
    </location>
</feature>
<reference evidence="2" key="2">
    <citation type="submission" date="2025-08" db="UniProtKB">
        <authorList>
            <consortium name="Ensembl"/>
        </authorList>
    </citation>
    <scope>IDENTIFICATION</scope>
    <source>
        <strain evidence="2">Boxer</strain>
    </source>
</reference>
<evidence type="ECO:0000313" key="2">
    <source>
        <dbReference type="Ensembl" id="ENSCAFP00845018217.1"/>
    </source>
</evidence>
<evidence type="ECO:0000313" key="3">
    <source>
        <dbReference type="Proteomes" id="UP000805418"/>
    </source>
</evidence>
<feature type="compositionally biased region" description="Basic and acidic residues" evidence="1">
    <location>
        <begin position="177"/>
        <end position="187"/>
    </location>
</feature>
<feature type="region of interest" description="Disordered" evidence="1">
    <location>
        <begin position="1"/>
        <end position="187"/>
    </location>
</feature>
<feature type="compositionally biased region" description="Pro residues" evidence="1">
    <location>
        <begin position="134"/>
        <end position="146"/>
    </location>
</feature>
<sequence length="187" mass="19165">MDTHQGLDMKKRPGQANGQCGAGEVRGGGLRRRQTRPPGEGRGEGRGRRGRGLTSGRSQRRGGSVAGREERGGGGWGGWGQDVLSAHPPPNPDTDPKMKDYLKKKKKKARVYGEAAARVPGSAGGGKAGRVTPGHPPPGAHPPPLPAALAPRVRTPGAAVGAPSPGLRSGNFACGEAGKEKSPEVES</sequence>
<dbReference type="OrthoDB" id="9838423at2759"/>
<dbReference type="GeneTree" id="ENSGT00950000185458"/>
<feature type="compositionally biased region" description="Low complexity" evidence="1">
    <location>
        <begin position="147"/>
        <end position="156"/>
    </location>
</feature>